<keyword evidence="2" id="KW-1185">Reference proteome</keyword>
<proteinExistence type="predicted"/>
<reference evidence="1 2" key="1">
    <citation type="submission" date="2020-03" db="EMBL/GenBank/DDBJ databases">
        <title>Spirochaetal bacteria isolated from arthropods constitute a novel genus Entomospira genus novum within the order Spirochaetales.</title>
        <authorList>
            <person name="Grana-Miraglia L."/>
            <person name="Sikutova S."/>
            <person name="Fingerle V."/>
            <person name="Sing A."/>
            <person name="Castillo-Ramirez S."/>
            <person name="Margos G."/>
            <person name="Rudolf I."/>
        </authorList>
    </citation>
    <scope>NUCLEOTIDE SEQUENCE [LARGE SCALE GENOMIC DNA]</scope>
    <source>
        <strain evidence="1 2">BR193</strain>
    </source>
</reference>
<accession>A0A968GDH6</accession>
<dbReference type="Proteomes" id="UP000711995">
    <property type="component" value="Unassembled WGS sequence"/>
</dbReference>
<dbReference type="AlphaFoldDB" id="A0A968GDH6"/>
<comment type="caution">
    <text evidence="1">The sequence shown here is derived from an EMBL/GenBank/DDBJ whole genome shotgun (WGS) entry which is preliminary data.</text>
</comment>
<gene>
    <name evidence="1" type="ORF">HCT14_08625</name>
</gene>
<dbReference type="EMBL" id="JAATLJ010000006">
    <property type="protein sequence ID" value="NIZ41573.1"/>
    <property type="molecule type" value="Genomic_DNA"/>
</dbReference>
<sequence length="114" mass="13289">MSSDFLLVKDNKGRVHIYDVHVKALITYHGSLELDDDSDIMIDFNQIFDQMFNTLKTHGLVENRVKISFENIKKSIKNNTFDQTTEIDGKMIEFLFLSDSCKFCDKCIKKFLNV</sequence>
<dbReference type="RefSeq" id="WP_167701195.1">
    <property type="nucleotide sequence ID" value="NZ_CP118179.1"/>
</dbReference>
<protein>
    <submittedName>
        <fullName evidence="1">Uncharacterized protein</fullName>
    </submittedName>
</protein>
<evidence type="ECO:0000313" key="2">
    <source>
        <dbReference type="Proteomes" id="UP000711995"/>
    </source>
</evidence>
<evidence type="ECO:0000313" key="1">
    <source>
        <dbReference type="EMBL" id="NIZ41573.1"/>
    </source>
</evidence>
<organism evidence="1 2">
    <name type="scientific">Entomospira entomophila</name>
    <dbReference type="NCBI Taxonomy" id="2719988"/>
    <lineage>
        <taxon>Bacteria</taxon>
        <taxon>Pseudomonadati</taxon>
        <taxon>Spirochaetota</taxon>
        <taxon>Spirochaetia</taxon>
        <taxon>Spirochaetales</taxon>
        <taxon>Spirochaetaceae</taxon>
        <taxon>Entomospira</taxon>
    </lineage>
</organism>
<name>A0A968GDH6_9SPIO</name>